<name>A0A6C0NT76_9BACL</name>
<keyword evidence="2" id="KW-1185">Reference proteome</keyword>
<sequence length="69" mass="7758">MQETLTLLTRAGIQSGYEVQELADQSDDKISVYRFAMSFPHGLYDITYKESKTDGKLLSVEVKDASIQP</sequence>
<protein>
    <recommendedName>
        <fullName evidence="3">PepSY domain-containing protein</fullName>
    </recommendedName>
</protein>
<evidence type="ECO:0000313" key="1">
    <source>
        <dbReference type="EMBL" id="QHW29409.1"/>
    </source>
</evidence>
<evidence type="ECO:0008006" key="3">
    <source>
        <dbReference type="Google" id="ProtNLM"/>
    </source>
</evidence>
<dbReference type="AlphaFoldDB" id="A0A6C0NT76"/>
<organism evidence="1 2">
    <name type="scientific">Paenibacillus rhizovicinus</name>
    <dbReference type="NCBI Taxonomy" id="2704463"/>
    <lineage>
        <taxon>Bacteria</taxon>
        <taxon>Bacillati</taxon>
        <taxon>Bacillota</taxon>
        <taxon>Bacilli</taxon>
        <taxon>Bacillales</taxon>
        <taxon>Paenibacillaceae</taxon>
        <taxon>Paenibacillus</taxon>
    </lineage>
</organism>
<gene>
    <name evidence="1" type="ORF">GZH47_00240</name>
</gene>
<dbReference type="KEGG" id="prz:GZH47_00240"/>
<accession>A0A6C0NT76</accession>
<dbReference type="EMBL" id="CP048286">
    <property type="protein sequence ID" value="QHW29409.1"/>
    <property type="molecule type" value="Genomic_DNA"/>
</dbReference>
<proteinExistence type="predicted"/>
<reference evidence="1 2" key="1">
    <citation type="submission" date="2020-02" db="EMBL/GenBank/DDBJ databases">
        <title>Paenibacillus sp. nov., isolated from rhizosphere soil of tomato.</title>
        <authorList>
            <person name="Weon H.-Y."/>
            <person name="Lee S.A."/>
        </authorList>
    </citation>
    <scope>NUCLEOTIDE SEQUENCE [LARGE SCALE GENOMIC DNA]</scope>
    <source>
        <strain evidence="1 2">14171R-81</strain>
    </source>
</reference>
<dbReference type="RefSeq" id="WP_162637979.1">
    <property type="nucleotide sequence ID" value="NZ_CP048286.1"/>
</dbReference>
<evidence type="ECO:0000313" key="2">
    <source>
        <dbReference type="Proteomes" id="UP000479114"/>
    </source>
</evidence>
<dbReference type="Proteomes" id="UP000479114">
    <property type="component" value="Chromosome"/>
</dbReference>